<dbReference type="PANTHER" id="PTHR24104">
    <property type="entry name" value="E3 UBIQUITIN-PROTEIN LIGASE NHLRC1-RELATED"/>
    <property type="match status" value="1"/>
</dbReference>
<sequence length="347" mass="39842">MVSSISSIYKQKKDEVTARGEEWHKEIEKTVKKLHQELDDMQKEHEALLKKQETEYKGILKNLDQINRRATSLQKSNDVKEMQTFIPMIEKQKTLSEFTQYSFPTFCEAYTDDNKVWMGGNTKELKLFDLQGHLHRTVSITYVGSFIYMLNKQVGYIDENKRAVKIISNSNNDVTIFTTGDWNPRGITSTASGDLLVCLYKDNQSKVVRYSSTGGVLQEIQYDSLCQPIYSSPYYITENVNGDIIVTDWKKNSVIAVNRLGILRFSYSKEKNIFFASAVVHDSFGHVIIADYRGDKIHLLDRDGQFLRYIIPREGIKSPRALCIMGHGEMIVGEGWTGNAKKIKYLK</sequence>
<dbReference type="GO" id="GO:0061630">
    <property type="term" value="F:ubiquitin protein ligase activity"/>
    <property type="evidence" value="ECO:0007669"/>
    <property type="project" value="TreeGrafter"/>
</dbReference>
<accession>K1Q289</accession>
<dbReference type="SUPFAM" id="SSF101898">
    <property type="entry name" value="NHL repeat"/>
    <property type="match status" value="1"/>
</dbReference>
<dbReference type="GO" id="GO:0008270">
    <property type="term" value="F:zinc ion binding"/>
    <property type="evidence" value="ECO:0007669"/>
    <property type="project" value="UniProtKB-KW"/>
</dbReference>
<dbReference type="GO" id="GO:0000209">
    <property type="term" value="P:protein polyubiquitination"/>
    <property type="evidence" value="ECO:0007669"/>
    <property type="project" value="TreeGrafter"/>
</dbReference>
<dbReference type="InParanoid" id="K1Q289"/>
<dbReference type="InterPro" id="IPR011042">
    <property type="entry name" value="6-blade_b-propeller_TolB-like"/>
</dbReference>
<organism evidence="1">
    <name type="scientific">Magallana gigas</name>
    <name type="common">Pacific oyster</name>
    <name type="synonym">Crassostrea gigas</name>
    <dbReference type="NCBI Taxonomy" id="29159"/>
    <lineage>
        <taxon>Eukaryota</taxon>
        <taxon>Metazoa</taxon>
        <taxon>Spiralia</taxon>
        <taxon>Lophotrochozoa</taxon>
        <taxon>Mollusca</taxon>
        <taxon>Bivalvia</taxon>
        <taxon>Autobranchia</taxon>
        <taxon>Pteriomorphia</taxon>
        <taxon>Ostreida</taxon>
        <taxon>Ostreoidea</taxon>
        <taxon>Ostreidae</taxon>
        <taxon>Magallana</taxon>
    </lineage>
</organism>
<dbReference type="Gene3D" id="2.120.10.30">
    <property type="entry name" value="TolB, C-terminal domain"/>
    <property type="match status" value="1"/>
</dbReference>
<dbReference type="HOGENOM" id="CLU_007742_6_0_1"/>
<protein>
    <submittedName>
        <fullName evidence="1">Tripartite motif-containing protein 2</fullName>
    </submittedName>
</protein>
<proteinExistence type="predicted"/>
<gene>
    <name evidence="1" type="ORF">CGI_10008909</name>
</gene>
<dbReference type="PANTHER" id="PTHR24104:SF25">
    <property type="entry name" value="PROTEIN LIN-41"/>
    <property type="match status" value="1"/>
</dbReference>
<dbReference type="EMBL" id="JH819060">
    <property type="protein sequence ID" value="EKC25479.1"/>
    <property type="molecule type" value="Genomic_DNA"/>
</dbReference>
<evidence type="ECO:0000313" key="1">
    <source>
        <dbReference type="EMBL" id="EKC25479.1"/>
    </source>
</evidence>
<reference evidence="1" key="1">
    <citation type="journal article" date="2012" name="Nature">
        <title>The oyster genome reveals stress adaptation and complexity of shell formation.</title>
        <authorList>
            <person name="Zhang G."/>
            <person name="Fang X."/>
            <person name="Guo X."/>
            <person name="Li L."/>
            <person name="Luo R."/>
            <person name="Xu F."/>
            <person name="Yang P."/>
            <person name="Zhang L."/>
            <person name="Wang X."/>
            <person name="Qi H."/>
            <person name="Xiong Z."/>
            <person name="Que H."/>
            <person name="Xie Y."/>
            <person name="Holland P.W."/>
            <person name="Paps J."/>
            <person name="Zhu Y."/>
            <person name="Wu F."/>
            <person name="Chen Y."/>
            <person name="Wang J."/>
            <person name="Peng C."/>
            <person name="Meng J."/>
            <person name="Yang L."/>
            <person name="Liu J."/>
            <person name="Wen B."/>
            <person name="Zhang N."/>
            <person name="Huang Z."/>
            <person name="Zhu Q."/>
            <person name="Feng Y."/>
            <person name="Mount A."/>
            <person name="Hedgecock D."/>
            <person name="Xu Z."/>
            <person name="Liu Y."/>
            <person name="Domazet-Loso T."/>
            <person name="Du Y."/>
            <person name="Sun X."/>
            <person name="Zhang S."/>
            <person name="Liu B."/>
            <person name="Cheng P."/>
            <person name="Jiang X."/>
            <person name="Li J."/>
            <person name="Fan D."/>
            <person name="Wang W."/>
            <person name="Fu W."/>
            <person name="Wang T."/>
            <person name="Wang B."/>
            <person name="Zhang J."/>
            <person name="Peng Z."/>
            <person name="Li Y."/>
            <person name="Li N."/>
            <person name="Wang J."/>
            <person name="Chen M."/>
            <person name="He Y."/>
            <person name="Tan F."/>
            <person name="Song X."/>
            <person name="Zheng Q."/>
            <person name="Huang R."/>
            <person name="Yang H."/>
            <person name="Du X."/>
            <person name="Chen L."/>
            <person name="Yang M."/>
            <person name="Gaffney P.M."/>
            <person name="Wang S."/>
            <person name="Luo L."/>
            <person name="She Z."/>
            <person name="Ming Y."/>
            <person name="Huang W."/>
            <person name="Zhang S."/>
            <person name="Huang B."/>
            <person name="Zhang Y."/>
            <person name="Qu T."/>
            <person name="Ni P."/>
            <person name="Miao G."/>
            <person name="Wang J."/>
            <person name="Wang Q."/>
            <person name="Steinberg C.E."/>
            <person name="Wang H."/>
            <person name="Li N."/>
            <person name="Qian L."/>
            <person name="Zhang G."/>
            <person name="Li Y."/>
            <person name="Yang H."/>
            <person name="Liu X."/>
            <person name="Wang J."/>
            <person name="Yin Y."/>
            <person name="Wang J."/>
        </authorList>
    </citation>
    <scope>NUCLEOTIDE SEQUENCE [LARGE SCALE GENOMIC DNA]</scope>
    <source>
        <strain evidence="1">05x7-T-G4-1.051#20</strain>
    </source>
</reference>
<name>K1Q289_MAGGI</name>
<dbReference type="InterPro" id="IPR050952">
    <property type="entry name" value="TRIM-NHL_E3_ligases"/>
</dbReference>
<dbReference type="GO" id="GO:0043161">
    <property type="term" value="P:proteasome-mediated ubiquitin-dependent protein catabolic process"/>
    <property type="evidence" value="ECO:0007669"/>
    <property type="project" value="TreeGrafter"/>
</dbReference>
<dbReference type="AlphaFoldDB" id="K1Q289"/>